<dbReference type="Pfam" id="PF00753">
    <property type="entry name" value="Lactamase_B"/>
    <property type="match status" value="1"/>
</dbReference>
<evidence type="ECO:0000256" key="3">
    <source>
        <dbReference type="ARBA" id="ARBA00022801"/>
    </source>
</evidence>
<evidence type="ECO:0000313" key="7">
    <source>
        <dbReference type="Proteomes" id="UP000826462"/>
    </source>
</evidence>
<keyword evidence="4" id="KW-0862">Zinc</keyword>
<evidence type="ECO:0000256" key="2">
    <source>
        <dbReference type="ARBA" id="ARBA00022723"/>
    </source>
</evidence>
<evidence type="ECO:0000313" key="6">
    <source>
        <dbReference type="EMBL" id="QYD71991.1"/>
    </source>
</evidence>
<evidence type="ECO:0000259" key="5">
    <source>
        <dbReference type="SMART" id="SM00849"/>
    </source>
</evidence>
<sequence>MAFSTAFSTVTHQIGDVSITRVTETAFALPLSFLYPNWRTICCAELGRLLSPATLDVQQEEVMLNVHTWVVRTGGHTLLIDTGIGNGKYRPFNARFDQLQTSFIERLAHAGVRPDDVDYVLLTHLHADHVGWNTHLVDGRWMPTFGRAKYVFPQAEKDFFATRAGASRRMVFEDSVLPVIESNQAVMIPETGGEFLDGVVFHPTPGHSIAHMAISIRSNGYEALFCGDVMHNPLQVYRPEWCSTFALDENRARNSRRWLLDYAVKRDALLFTAHFPETSIGHVMRKGDGYAWRYSA</sequence>
<comment type="similarity">
    <text evidence="1">Belongs to the metallo-beta-lactamase superfamily.</text>
</comment>
<organism evidence="6 7">
    <name type="scientific">Paraburkholderia edwinii</name>
    <dbReference type="NCBI Taxonomy" id="2861782"/>
    <lineage>
        <taxon>Bacteria</taxon>
        <taxon>Pseudomonadati</taxon>
        <taxon>Pseudomonadota</taxon>
        <taxon>Betaproteobacteria</taxon>
        <taxon>Burkholderiales</taxon>
        <taxon>Burkholderiaceae</taxon>
        <taxon>Paraburkholderia</taxon>
    </lineage>
</organism>
<keyword evidence="7" id="KW-1185">Reference proteome</keyword>
<feature type="domain" description="Metallo-beta-lactamase" evidence="5">
    <location>
        <begin position="65"/>
        <end position="274"/>
    </location>
</feature>
<dbReference type="EMBL" id="CP080096">
    <property type="protein sequence ID" value="QYD71991.1"/>
    <property type="molecule type" value="Genomic_DNA"/>
</dbReference>
<proteinExistence type="inferred from homology"/>
<name>A0ABX8USI9_9BURK</name>
<dbReference type="RefSeq" id="WP_219801420.1">
    <property type="nucleotide sequence ID" value="NZ_CP080096.1"/>
</dbReference>
<dbReference type="InterPro" id="IPR051013">
    <property type="entry name" value="MBL_superfamily_lactonases"/>
</dbReference>
<reference evidence="6 7" key="1">
    <citation type="submission" date="2021-07" db="EMBL/GenBank/DDBJ databases">
        <title>Paraburkholderia edwinii protects Aspergillus sp. from phenazines by acting as a toxin sponge.</title>
        <authorList>
            <person name="Dahlstrom K.M."/>
            <person name="Newman D.K."/>
        </authorList>
    </citation>
    <scope>NUCLEOTIDE SEQUENCE [LARGE SCALE GENOMIC DNA]</scope>
    <source>
        <strain evidence="6 7">Pe01</strain>
    </source>
</reference>
<dbReference type="Proteomes" id="UP000826462">
    <property type="component" value="Chromosome 2"/>
</dbReference>
<evidence type="ECO:0000256" key="1">
    <source>
        <dbReference type="ARBA" id="ARBA00007749"/>
    </source>
</evidence>
<dbReference type="InterPro" id="IPR036866">
    <property type="entry name" value="RibonucZ/Hydroxyglut_hydro"/>
</dbReference>
<evidence type="ECO:0000256" key="4">
    <source>
        <dbReference type="ARBA" id="ARBA00022833"/>
    </source>
</evidence>
<dbReference type="Gene3D" id="3.60.15.10">
    <property type="entry name" value="Ribonuclease Z/Hydroxyacylglutathione hydrolase-like"/>
    <property type="match status" value="1"/>
</dbReference>
<keyword evidence="3" id="KW-0378">Hydrolase</keyword>
<protein>
    <submittedName>
        <fullName evidence="6">MBL fold metallo-hydrolase</fullName>
    </submittedName>
</protein>
<dbReference type="PANTHER" id="PTHR42978">
    <property type="entry name" value="QUORUM-QUENCHING LACTONASE YTNP-RELATED-RELATED"/>
    <property type="match status" value="1"/>
</dbReference>
<dbReference type="PANTHER" id="PTHR42978:SF6">
    <property type="entry name" value="QUORUM-QUENCHING LACTONASE YTNP-RELATED"/>
    <property type="match status" value="1"/>
</dbReference>
<gene>
    <name evidence="6" type="ORF">KZJ38_34100</name>
</gene>
<dbReference type="CDD" id="cd16277">
    <property type="entry name" value="metallo-hydrolase-like_MBL-fold"/>
    <property type="match status" value="1"/>
</dbReference>
<dbReference type="InterPro" id="IPR001279">
    <property type="entry name" value="Metallo-B-lactamas"/>
</dbReference>
<accession>A0ABX8USI9</accession>
<keyword evidence="2" id="KW-0479">Metal-binding</keyword>
<dbReference type="SUPFAM" id="SSF56281">
    <property type="entry name" value="Metallo-hydrolase/oxidoreductase"/>
    <property type="match status" value="1"/>
</dbReference>
<dbReference type="SMART" id="SM00849">
    <property type="entry name" value="Lactamase_B"/>
    <property type="match status" value="1"/>
</dbReference>